<organism evidence="1 2">
    <name type="scientific">Eumeta variegata</name>
    <name type="common">Bagworm moth</name>
    <name type="synonym">Eumeta japonica</name>
    <dbReference type="NCBI Taxonomy" id="151549"/>
    <lineage>
        <taxon>Eukaryota</taxon>
        <taxon>Metazoa</taxon>
        <taxon>Ecdysozoa</taxon>
        <taxon>Arthropoda</taxon>
        <taxon>Hexapoda</taxon>
        <taxon>Insecta</taxon>
        <taxon>Pterygota</taxon>
        <taxon>Neoptera</taxon>
        <taxon>Endopterygota</taxon>
        <taxon>Lepidoptera</taxon>
        <taxon>Glossata</taxon>
        <taxon>Ditrysia</taxon>
        <taxon>Tineoidea</taxon>
        <taxon>Psychidae</taxon>
        <taxon>Oiketicinae</taxon>
        <taxon>Eumeta</taxon>
    </lineage>
</organism>
<name>A0A4C1VYD3_EUMVA</name>
<keyword evidence="2" id="KW-1185">Reference proteome</keyword>
<protein>
    <submittedName>
        <fullName evidence="1">Uncharacterized protein</fullName>
    </submittedName>
</protein>
<dbReference type="Proteomes" id="UP000299102">
    <property type="component" value="Unassembled WGS sequence"/>
</dbReference>
<reference evidence="1 2" key="1">
    <citation type="journal article" date="2019" name="Commun. Biol.">
        <title>The bagworm genome reveals a unique fibroin gene that provides high tensile strength.</title>
        <authorList>
            <person name="Kono N."/>
            <person name="Nakamura H."/>
            <person name="Ohtoshi R."/>
            <person name="Tomita M."/>
            <person name="Numata K."/>
            <person name="Arakawa K."/>
        </authorList>
    </citation>
    <scope>NUCLEOTIDE SEQUENCE [LARGE SCALE GENOMIC DNA]</scope>
</reference>
<sequence>MYTQSWDRLYDSVCGGDLAVDEFDNEFSPQTAKKQDDKGKDISIEKIKLHLAVQNLIRSYQTRGHFLAKTDPLGLSLAAIKQVKVKLGDKALESEVVARELGTSLRAYLEFLSCDQM</sequence>
<dbReference type="Gene3D" id="1.10.287.1150">
    <property type="entry name" value="TPP helical domain"/>
    <property type="match status" value="1"/>
</dbReference>
<evidence type="ECO:0000313" key="1">
    <source>
        <dbReference type="EMBL" id="GBP43803.1"/>
    </source>
</evidence>
<dbReference type="OrthoDB" id="413077at2759"/>
<comment type="caution">
    <text evidence="1">The sequence shown here is derived from an EMBL/GenBank/DDBJ whole genome shotgun (WGS) entry which is preliminary data.</text>
</comment>
<dbReference type="EMBL" id="BGZK01000443">
    <property type="protein sequence ID" value="GBP43803.1"/>
    <property type="molecule type" value="Genomic_DNA"/>
</dbReference>
<dbReference type="AlphaFoldDB" id="A0A4C1VYD3"/>
<accession>A0A4C1VYD3</accession>
<proteinExistence type="predicted"/>
<evidence type="ECO:0000313" key="2">
    <source>
        <dbReference type="Proteomes" id="UP000299102"/>
    </source>
</evidence>
<gene>
    <name evidence="1" type="ORF">EVAR_82233_1</name>
</gene>